<evidence type="ECO:0000256" key="4">
    <source>
        <dbReference type="ARBA" id="ARBA00022741"/>
    </source>
</evidence>
<evidence type="ECO:0000256" key="8">
    <source>
        <dbReference type="ARBA" id="ARBA00023306"/>
    </source>
</evidence>
<dbReference type="Pfam" id="PF08245">
    <property type="entry name" value="Mur_ligase_M"/>
    <property type="match status" value="1"/>
</dbReference>
<dbReference type="InterPro" id="IPR051046">
    <property type="entry name" value="MurCDEF_CellWall_CoF430Synth"/>
</dbReference>
<proteinExistence type="inferred from homology"/>
<dbReference type="PANTHER" id="PTHR43024:SF1">
    <property type="entry name" value="UDP-N-ACETYLMURAMOYL-TRIPEPTIDE--D-ALANYL-D-ALANINE LIGASE"/>
    <property type="match status" value="1"/>
</dbReference>
<feature type="domain" description="Mur ligase central" evidence="14">
    <location>
        <begin position="123"/>
        <end position="309"/>
    </location>
</feature>
<keyword evidence="9 10" id="KW-0961">Cell wall biogenesis/degradation</keyword>
<evidence type="ECO:0000256" key="9">
    <source>
        <dbReference type="ARBA" id="ARBA00023316"/>
    </source>
</evidence>
<evidence type="ECO:0000256" key="5">
    <source>
        <dbReference type="ARBA" id="ARBA00022840"/>
    </source>
</evidence>
<comment type="function">
    <text evidence="10 11">Involved in cell wall formation. Catalyzes the final step in the synthesis of UDP-N-acetylmuramoyl-pentapeptide, the precursor of murein.</text>
</comment>
<dbReference type="HAMAP" id="MF_02019">
    <property type="entry name" value="MurF"/>
    <property type="match status" value="1"/>
</dbReference>
<comment type="catalytic activity">
    <reaction evidence="10 11">
        <text>D-alanyl-D-alanine + UDP-N-acetyl-alpha-D-muramoyl-L-alanyl-gamma-D-glutamyl-meso-2,6-diaminopimelate + ATP = UDP-N-acetyl-alpha-D-muramoyl-L-alanyl-gamma-D-glutamyl-meso-2,6-diaminopimeloyl-D-alanyl-D-alanine + ADP + phosphate + H(+)</text>
        <dbReference type="Rhea" id="RHEA:28374"/>
        <dbReference type="ChEBI" id="CHEBI:15378"/>
        <dbReference type="ChEBI" id="CHEBI:30616"/>
        <dbReference type="ChEBI" id="CHEBI:43474"/>
        <dbReference type="ChEBI" id="CHEBI:57822"/>
        <dbReference type="ChEBI" id="CHEBI:61386"/>
        <dbReference type="ChEBI" id="CHEBI:83905"/>
        <dbReference type="ChEBI" id="CHEBI:456216"/>
        <dbReference type="EC" id="6.3.2.10"/>
    </reaction>
</comment>
<dbReference type="InterPro" id="IPR036615">
    <property type="entry name" value="Mur_ligase_C_dom_sf"/>
</dbReference>
<evidence type="ECO:0000256" key="6">
    <source>
        <dbReference type="ARBA" id="ARBA00022960"/>
    </source>
</evidence>
<dbReference type="AlphaFoldDB" id="A0A0P6WYZ0"/>
<feature type="domain" description="Mur ligase N-terminal catalytic" evidence="12">
    <location>
        <begin position="28"/>
        <end position="70"/>
    </location>
</feature>
<keyword evidence="2 10" id="KW-0436">Ligase</keyword>
<keyword evidence="6 10" id="KW-0133">Cell shape</keyword>
<dbReference type="UniPathway" id="UPA00219"/>
<evidence type="ECO:0000256" key="7">
    <source>
        <dbReference type="ARBA" id="ARBA00022984"/>
    </source>
</evidence>
<dbReference type="Gene3D" id="3.40.1190.10">
    <property type="entry name" value="Mur-like, catalytic domain"/>
    <property type="match status" value="1"/>
</dbReference>
<evidence type="ECO:0000259" key="12">
    <source>
        <dbReference type="Pfam" id="PF01225"/>
    </source>
</evidence>
<dbReference type="GO" id="GO:0008766">
    <property type="term" value="F:UDP-N-acetylmuramoylalanyl-D-glutamyl-2,6-diaminopimelate-D-alanyl-D-alanine ligase activity"/>
    <property type="evidence" value="ECO:0007669"/>
    <property type="project" value="RHEA"/>
</dbReference>
<evidence type="ECO:0000313" key="16">
    <source>
        <dbReference type="Proteomes" id="UP000050430"/>
    </source>
</evidence>
<dbReference type="InterPro" id="IPR000713">
    <property type="entry name" value="Mur_ligase_N"/>
</dbReference>
<evidence type="ECO:0000259" key="13">
    <source>
        <dbReference type="Pfam" id="PF02875"/>
    </source>
</evidence>
<feature type="domain" description="Mur ligase C-terminal" evidence="13">
    <location>
        <begin position="338"/>
        <end position="454"/>
    </location>
</feature>
<dbReference type="GO" id="GO:0071555">
    <property type="term" value="P:cell wall organization"/>
    <property type="evidence" value="ECO:0007669"/>
    <property type="project" value="UniProtKB-KW"/>
</dbReference>
<sequence>MYTLADLLDALTSRKFDAYRMLLSDAVIDSRQVTPSSLFIAIPGERVDGHAYLSKAFEKGALAAIVEKDTSDDFRTIDLRHPLPDGFRLPEPPFCLRVENSLKALQQASAHWRRQLSVGVVGITGSVGKSTTKELVSEVLSWRFATIKNPGNYNNEIGLPLTMLRMTRATQIAILEMGFYVPGEIQFLCDLALPKVGIVTNIGTVHAERAGSQESIARGKAELVENLPSDGTAILNMDDPWVRWMIGRSKARVLTYSAESKADLTVSDVKGLGLKGIEFTLHYKNCSQRLCIPIIGKHSVHTVLRAAAAGFTFGMSWEEIIDGLQSSTTQLRLCGIHTGQGALVLDDSYNASPESTTAALDLLSEIPGHHIAVLGDMLELGPYEKSGHQLVGYKAANVADRLVTVGQRARIIAEAAIEKGMPSTAVTCVDDTAAAVDILKSNLHESDVVLIKGSHGLRMDRIVTEIEATL</sequence>
<dbReference type="SUPFAM" id="SSF53623">
    <property type="entry name" value="MurD-like peptide ligases, catalytic domain"/>
    <property type="match status" value="1"/>
</dbReference>
<dbReference type="Pfam" id="PF01225">
    <property type="entry name" value="Mur_ligase"/>
    <property type="match status" value="1"/>
</dbReference>
<evidence type="ECO:0000256" key="3">
    <source>
        <dbReference type="ARBA" id="ARBA00022618"/>
    </source>
</evidence>
<evidence type="ECO:0000256" key="11">
    <source>
        <dbReference type="RuleBase" id="RU004136"/>
    </source>
</evidence>
<dbReference type="GO" id="GO:0009252">
    <property type="term" value="P:peptidoglycan biosynthetic process"/>
    <property type="evidence" value="ECO:0007669"/>
    <property type="project" value="UniProtKB-UniRule"/>
</dbReference>
<dbReference type="InterPro" id="IPR036565">
    <property type="entry name" value="Mur-like_cat_sf"/>
</dbReference>
<evidence type="ECO:0000256" key="1">
    <source>
        <dbReference type="ARBA" id="ARBA00022490"/>
    </source>
</evidence>
<dbReference type="Pfam" id="PF02875">
    <property type="entry name" value="Mur_ligase_C"/>
    <property type="match status" value="1"/>
</dbReference>
<dbReference type="Gene3D" id="3.40.1390.10">
    <property type="entry name" value="MurE/MurF, N-terminal domain"/>
    <property type="match status" value="1"/>
</dbReference>
<dbReference type="InterPro" id="IPR013221">
    <property type="entry name" value="Mur_ligase_cen"/>
</dbReference>
<keyword evidence="8 10" id="KW-0131">Cell cycle</keyword>
<name>A0A0P6WYZ0_9CHLR</name>
<dbReference type="EC" id="6.3.2.10" evidence="10 11"/>
<reference evidence="15 16" key="1">
    <citation type="submission" date="2015-07" db="EMBL/GenBank/DDBJ databases">
        <title>Genome sequence of Leptolinea tardivitalis DSM 16556.</title>
        <authorList>
            <person name="Hemp J."/>
            <person name="Ward L.M."/>
            <person name="Pace L.A."/>
            <person name="Fischer W.W."/>
        </authorList>
    </citation>
    <scope>NUCLEOTIDE SEQUENCE [LARGE SCALE GENOMIC DNA]</scope>
    <source>
        <strain evidence="15 16">YMTK-2</strain>
    </source>
</reference>
<comment type="caution">
    <text evidence="10">Lacks conserved residue(s) required for the propagation of feature annotation.</text>
</comment>
<keyword evidence="4 10" id="KW-0547">Nucleotide-binding</keyword>
<dbReference type="STRING" id="229920.ADM99_10800"/>
<dbReference type="GO" id="GO:0005524">
    <property type="term" value="F:ATP binding"/>
    <property type="evidence" value="ECO:0007669"/>
    <property type="project" value="UniProtKB-UniRule"/>
</dbReference>
<evidence type="ECO:0000259" key="14">
    <source>
        <dbReference type="Pfam" id="PF08245"/>
    </source>
</evidence>
<dbReference type="NCBIfam" id="TIGR01143">
    <property type="entry name" value="murF"/>
    <property type="match status" value="1"/>
</dbReference>
<comment type="pathway">
    <text evidence="10 11">Cell wall biogenesis; peptidoglycan biosynthesis.</text>
</comment>
<evidence type="ECO:0000313" key="15">
    <source>
        <dbReference type="EMBL" id="KPL71885.1"/>
    </source>
</evidence>
<dbReference type="InterPro" id="IPR035911">
    <property type="entry name" value="MurE/MurF_N"/>
</dbReference>
<keyword evidence="7 10" id="KW-0573">Peptidoglycan synthesis</keyword>
<protein>
    <recommendedName>
        <fullName evidence="10 11">UDP-N-acetylmuramoyl-tripeptide--D-alanyl-D-alanine ligase</fullName>
        <ecNumber evidence="10 11">6.3.2.10</ecNumber>
    </recommendedName>
    <alternativeName>
        <fullName evidence="10">D-alanyl-D-alanine-adding enzyme</fullName>
    </alternativeName>
</protein>
<dbReference type="Gene3D" id="3.90.190.20">
    <property type="entry name" value="Mur ligase, C-terminal domain"/>
    <property type="match status" value="1"/>
</dbReference>
<dbReference type="GO" id="GO:0005737">
    <property type="term" value="C:cytoplasm"/>
    <property type="evidence" value="ECO:0007669"/>
    <property type="project" value="UniProtKB-SubCell"/>
</dbReference>
<accession>A0A0P6WYZ0</accession>
<keyword evidence="16" id="KW-1185">Reference proteome</keyword>
<dbReference type="RefSeq" id="WP_062420556.1">
    <property type="nucleotide sequence ID" value="NZ_BBYA01000002.1"/>
</dbReference>
<evidence type="ECO:0000256" key="2">
    <source>
        <dbReference type="ARBA" id="ARBA00022598"/>
    </source>
</evidence>
<dbReference type="InterPro" id="IPR005863">
    <property type="entry name" value="UDP-N-AcMur_synth"/>
</dbReference>
<dbReference type="SUPFAM" id="SSF53244">
    <property type="entry name" value="MurD-like peptide ligases, peptide-binding domain"/>
    <property type="match status" value="1"/>
</dbReference>
<keyword evidence="5 10" id="KW-0067">ATP-binding</keyword>
<keyword evidence="3 10" id="KW-0132">Cell division</keyword>
<dbReference type="GO" id="GO:0051301">
    <property type="term" value="P:cell division"/>
    <property type="evidence" value="ECO:0007669"/>
    <property type="project" value="UniProtKB-KW"/>
</dbReference>
<dbReference type="PANTHER" id="PTHR43024">
    <property type="entry name" value="UDP-N-ACETYLMURAMOYL-TRIPEPTIDE--D-ALANYL-D-ALANINE LIGASE"/>
    <property type="match status" value="1"/>
</dbReference>
<dbReference type="GO" id="GO:0047480">
    <property type="term" value="F:UDP-N-acetylmuramoyl-tripeptide-D-alanyl-D-alanine ligase activity"/>
    <property type="evidence" value="ECO:0007669"/>
    <property type="project" value="UniProtKB-UniRule"/>
</dbReference>
<dbReference type="InterPro" id="IPR004101">
    <property type="entry name" value="Mur_ligase_C"/>
</dbReference>
<dbReference type="GO" id="GO:0008360">
    <property type="term" value="P:regulation of cell shape"/>
    <property type="evidence" value="ECO:0007669"/>
    <property type="project" value="UniProtKB-KW"/>
</dbReference>
<dbReference type="PATRIC" id="fig|229920.5.peg.2075"/>
<keyword evidence="1 10" id="KW-0963">Cytoplasm</keyword>
<dbReference type="SUPFAM" id="SSF63418">
    <property type="entry name" value="MurE/MurF N-terminal domain"/>
    <property type="match status" value="1"/>
</dbReference>
<comment type="similarity">
    <text evidence="10">Belongs to the MurCDEF family. MurF subfamily.</text>
</comment>
<dbReference type="Proteomes" id="UP000050430">
    <property type="component" value="Unassembled WGS sequence"/>
</dbReference>
<evidence type="ECO:0000256" key="10">
    <source>
        <dbReference type="HAMAP-Rule" id="MF_02019"/>
    </source>
</evidence>
<organism evidence="15 16">
    <name type="scientific">Leptolinea tardivitalis</name>
    <dbReference type="NCBI Taxonomy" id="229920"/>
    <lineage>
        <taxon>Bacteria</taxon>
        <taxon>Bacillati</taxon>
        <taxon>Chloroflexota</taxon>
        <taxon>Anaerolineae</taxon>
        <taxon>Anaerolineales</taxon>
        <taxon>Anaerolineaceae</taxon>
        <taxon>Leptolinea</taxon>
    </lineage>
</organism>
<dbReference type="OrthoDB" id="9801978at2"/>
<comment type="subcellular location">
    <subcellularLocation>
        <location evidence="10 11">Cytoplasm</location>
    </subcellularLocation>
</comment>
<comment type="caution">
    <text evidence="15">The sequence shown here is derived from an EMBL/GenBank/DDBJ whole genome shotgun (WGS) entry which is preliminary data.</text>
</comment>
<gene>
    <name evidence="10" type="primary">murF</name>
    <name evidence="15" type="ORF">ADM99_10800</name>
</gene>
<dbReference type="EMBL" id="LGCK01000010">
    <property type="protein sequence ID" value="KPL71885.1"/>
    <property type="molecule type" value="Genomic_DNA"/>
</dbReference>